<evidence type="ECO:0000256" key="8">
    <source>
        <dbReference type="ARBA" id="ARBA00048539"/>
    </source>
</evidence>
<dbReference type="PANTHER" id="PTHR43033">
    <property type="entry name" value="TRNA(ILE)-LYSIDINE SYNTHASE-RELATED"/>
    <property type="match status" value="1"/>
</dbReference>
<evidence type="ECO:0000256" key="5">
    <source>
        <dbReference type="ARBA" id="ARBA00022694"/>
    </source>
</evidence>
<dbReference type="GO" id="GO:0005737">
    <property type="term" value="C:cytoplasm"/>
    <property type="evidence" value="ECO:0007669"/>
    <property type="project" value="UniProtKB-SubCell"/>
</dbReference>
<proteinExistence type="inferred from homology"/>
<evidence type="ECO:0000256" key="7">
    <source>
        <dbReference type="ARBA" id="ARBA00022840"/>
    </source>
</evidence>
<dbReference type="InterPro" id="IPR014729">
    <property type="entry name" value="Rossmann-like_a/b/a_fold"/>
</dbReference>
<comment type="catalytic activity">
    <reaction evidence="8">
        <text>cytidine(34) in tRNA(Ile2) + L-lysine + ATP = lysidine(34) in tRNA(Ile2) + AMP + diphosphate + H(+)</text>
        <dbReference type="Rhea" id="RHEA:43744"/>
        <dbReference type="Rhea" id="RHEA-COMP:10625"/>
        <dbReference type="Rhea" id="RHEA-COMP:10670"/>
        <dbReference type="ChEBI" id="CHEBI:15378"/>
        <dbReference type="ChEBI" id="CHEBI:30616"/>
        <dbReference type="ChEBI" id="CHEBI:32551"/>
        <dbReference type="ChEBI" id="CHEBI:33019"/>
        <dbReference type="ChEBI" id="CHEBI:82748"/>
        <dbReference type="ChEBI" id="CHEBI:83665"/>
        <dbReference type="ChEBI" id="CHEBI:456215"/>
        <dbReference type="EC" id="6.3.4.19"/>
    </reaction>
</comment>
<evidence type="ECO:0000313" key="10">
    <source>
        <dbReference type="EMBL" id="SUZ79734.1"/>
    </source>
</evidence>
<evidence type="ECO:0000256" key="2">
    <source>
        <dbReference type="ARBA" id="ARBA00013267"/>
    </source>
</evidence>
<dbReference type="SUPFAM" id="SSF56037">
    <property type="entry name" value="PheT/TilS domain"/>
    <property type="match status" value="1"/>
</dbReference>
<evidence type="ECO:0000256" key="4">
    <source>
        <dbReference type="ARBA" id="ARBA00022598"/>
    </source>
</evidence>
<keyword evidence="4" id="KW-0436">Ligase</keyword>
<evidence type="ECO:0000256" key="6">
    <source>
        <dbReference type="ARBA" id="ARBA00022741"/>
    </source>
</evidence>
<dbReference type="InterPro" id="IPR012796">
    <property type="entry name" value="Lysidine-tRNA-synth_C"/>
</dbReference>
<dbReference type="Pfam" id="PF01171">
    <property type="entry name" value="ATP_bind_3"/>
    <property type="match status" value="1"/>
</dbReference>
<organism evidence="10">
    <name type="scientific">marine metagenome</name>
    <dbReference type="NCBI Taxonomy" id="408172"/>
    <lineage>
        <taxon>unclassified sequences</taxon>
        <taxon>metagenomes</taxon>
        <taxon>ecological metagenomes</taxon>
    </lineage>
</organism>
<comment type="subcellular location">
    <subcellularLocation>
        <location evidence="1">Cytoplasm</location>
    </subcellularLocation>
</comment>
<dbReference type="NCBIfam" id="TIGR02432">
    <property type="entry name" value="lysidine_TilS_N"/>
    <property type="match status" value="1"/>
</dbReference>
<keyword evidence="5" id="KW-0819">tRNA processing</keyword>
<feature type="domain" description="Lysidine-tRNA(Ile) synthetase C-terminal" evidence="9">
    <location>
        <begin position="340"/>
        <end position="402"/>
    </location>
</feature>
<dbReference type="GO" id="GO:0005524">
    <property type="term" value="F:ATP binding"/>
    <property type="evidence" value="ECO:0007669"/>
    <property type="project" value="UniProtKB-KW"/>
</dbReference>
<evidence type="ECO:0000256" key="3">
    <source>
        <dbReference type="ARBA" id="ARBA00022490"/>
    </source>
</evidence>
<dbReference type="CDD" id="cd01992">
    <property type="entry name" value="TilS_N"/>
    <property type="match status" value="1"/>
</dbReference>
<dbReference type="EMBL" id="UINC01001399">
    <property type="protein sequence ID" value="SUZ79734.1"/>
    <property type="molecule type" value="Genomic_DNA"/>
</dbReference>
<dbReference type="SMART" id="SM00977">
    <property type="entry name" value="TilS_C"/>
    <property type="match status" value="1"/>
</dbReference>
<name>A0A381QLC0_9ZZZZ</name>
<protein>
    <recommendedName>
        <fullName evidence="2">tRNA(Ile)-lysidine synthetase</fullName>
        <ecNumber evidence="2">6.3.4.19</ecNumber>
    </recommendedName>
</protein>
<dbReference type="NCBIfam" id="TIGR02433">
    <property type="entry name" value="lysidine_TilS_C"/>
    <property type="match status" value="1"/>
</dbReference>
<keyword evidence="7" id="KW-0067">ATP-binding</keyword>
<sequence length="415" mass="48703">MALLHAMIKLNHLLKLNLIAVHINHHIRKSSTTDELFVKEFCDLNNVEIIVDHLDPNRKLKNISSEEWGREFRYKSLYRISSDFDSCLIMTAHHGNDQIETILFHLSQGAGVSGLRGIHSKRDRLIRPLLSFSKNKIDNYIEDVEIPWIDDQSNSDLSIPRNFLRHKIVFSWEKENPSLVSAFNQISKNANDVHDSLKFSASVLIPQLICNKDNDQIYLDEQLLKAIPPYLLSIIFQELTLSNGPWRRHIHYELYKFVRCSKIGQIYNIDNSWRLLKDRKKFILKYEDYVVKDSIPVYPDREILIDNFIFSWNSSATKEQFNNSSSSEIIDANKIRNNTLTLRLWEKGDRFKPIGMRGSKKLSDFFIDEKIDVFTKNNQWLLLDGNRIIWVCGRRISDDIKITSKTRKFGKFIFK</sequence>
<dbReference type="InterPro" id="IPR012795">
    <property type="entry name" value="tRNA_Ile_lys_synt_N"/>
</dbReference>
<dbReference type="GO" id="GO:0032267">
    <property type="term" value="F:tRNA(Ile)-lysidine synthase activity"/>
    <property type="evidence" value="ECO:0007669"/>
    <property type="project" value="UniProtKB-EC"/>
</dbReference>
<dbReference type="Pfam" id="PF11734">
    <property type="entry name" value="TilS_C"/>
    <property type="match status" value="1"/>
</dbReference>
<gene>
    <name evidence="10" type="ORF">METZ01_LOCUS32588</name>
</gene>
<dbReference type="SUPFAM" id="SSF52402">
    <property type="entry name" value="Adenine nucleotide alpha hydrolases-like"/>
    <property type="match status" value="1"/>
</dbReference>
<evidence type="ECO:0000256" key="1">
    <source>
        <dbReference type="ARBA" id="ARBA00004496"/>
    </source>
</evidence>
<dbReference type="PANTHER" id="PTHR43033:SF1">
    <property type="entry name" value="TRNA(ILE)-LYSIDINE SYNTHASE-RELATED"/>
    <property type="match status" value="1"/>
</dbReference>
<keyword evidence="3" id="KW-0963">Cytoplasm</keyword>
<dbReference type="Gene3D" id="3.40.50.620">
    <property type="entry name" value="HUPs"/>
    <property type="match status" value="1"/>
</dbReference>
<dbReference type="EC" id="6.3.4.19" evidence="2"/>
<dbReference type="InterPro" id="IPR012094">
    <property type="entry name" value="tRNA_Ile_lys_synt"/>
</dbReference>
<evidence type="ECO:0000259" key="9">
    <source>
        <dbReference type="SMART" id="SM00977"/>
    </source>
</evidence>
<dbReference type="GO" id="GO:0008033">
    <property type="term" value="P:tRNA processing"/>
    <property type="evidence" value="ECO:0007669"/>
    <property type="project" value="UniProtKB-KW"/>
</dbReference>
<dbReference type="InterPro" id="IPR011063">
    <property type="entry name" value="TilS/TtcA_N"/>
</dbReference>
<reference evidence="10" key="1">
    <citation type="submission" date="2018-05" db="EMBL/GenBank/DDBJ databases">
        <authorList>
            <person name="Lanie J.A."/>
            <person name="Ng W.-L."/>
            <person name="Kazmierczak K.M."/>
            <person name="Andrzejewski T.M."/>
            <person name="Davidsen T.M."/>
            <person name="Wayne K.J."/>
            <person name="Tettelin H."/>
            <person name="Glass J.I."/>
            <person name="Rusch D."/>
            <person name="Podicherti R."/>
            <person name="Tsui H.-C.T."/>
            <person name="Winkler M.E."/>
        </authorList>
    </citation>
    <scope>NUCLEOTIDE SEQUENCE</scope>
</reference>
<keyword evidence="6" id="KW-0547">Nucleotide-binding</keyword>
<accession>A0A381QLC0</accession>
<dbReference type="AlphaFoldDB" id="A0A381QLC0"/>
<dbReference type="HAMAP" id="MF_01161">
    <property type="entry name" value="tRNA_Ile_lys_synt"/>
    <property type="match status" value="1"/>
</dbReference>